<evidence type="ECO:0000313" key="2">
    <source>
        <dbReference type="Proteomes" id="UP000016843"/>
    </source>
</evidence>
<gene>
    <name evidence="1" type="ORF">P872_21060</name>
</gene>
<keyword evidence="2" id="KW-1185">Reference proteome</keyword>
<dbReference type="EMBL" id="AWXR01000077">
    <property type="protein sequence ID" value="ERM80794.1"/>
    <property type="molecule type" value="Genomic_DNA"/>
</dbReference>
<name>U5BTC7_9BACT</name>
<organism evidence="1 2">
    <name type="scientific">Rhodonellum psychrophilum GCM71 = DSM 17998</name>
    <dbReference type="NCBI Taxonomy" id="1123057"/>
    <lineage>
        <taxon>Bacteria</taxon>
        <taxon>Pseudomonadati</taxon>
        <taxon>Bacteroidota</taxon>
        <taxon>Cytophagia</taxon>
        <taxon>Cytophagales</taxon>
        <taxon>Cytophagaceae</taxon>
        <taxon>Rhodonellum</taxon>
    </lineage>
</organism>
<sequence>MVKPVKIGWVHMQKTQLISGINPETVEKENFWAA</sequence>
<accession>U5BTC7</accession>
<protein>
    <submittedName>
        <fullName evidence="1">Uncharacterized protein</fullName>
    </submittedName>
</protein>
<reference evidence="1 2" key="1">
    <citation type="journal article" date="2013" name="Genome Announc.">
        <title>Draft Genome Sequence of the Psychrophilic and Alkaliphilic Rhodonellum psychrophilum Strain GCM71T.</title>
        <authorList>
            <person name="Hauptmann A.L."/>
            <person name="Glaring M.A."/>
            <person name="Hallin P.F."/>
            <person name="Prieme A."/>
            <person name="Stougaard P."/>
        </authorList>
    </citation>
    <scope>NUCLEOTIDE SEQUENCE [LARGE SCALE GENOMIC DNA]</scope>
    <source>
        <strain evidence="1 2">GCM71</strain>
    </source>
</reference>
<dbReference type="Proteomes" id="UP000016843">
    <property type="component" value="Unassembled WGS sequence"/>
</dbReference>
<dbReference type="AlphaFoldDB" id="U5BTC7"/>
<proteinExistence type="predicted"/>
<comment type="caution">
    <text evidence="1">The sequence shown here is derived from an EMBL/GenBank/DDBJ whole genome shotgun (WGS) entry which is preliminary data.</text>
</comment>
<evidence type="ECO:0000313" key="1">
    <source>
        <dbReference type="EMBL" id="ERM80794.1"/>
    </source>
</evidence>